<dbReference type="RefSeq" id="WP_011273454.1">
    <property type="nucleotide sequence ID" value="NC_007164.1"/>
</dbReference>
<evidence type="ECO:0000313" key="2">
    <source>
        <dbReference type="EMBL" id="CAI37020.1"/>
    </source>
</evidence>
<dbReference type="InterPro" id="IPR036465">
    <property type="entry name" value="vWFA_dom_sf"/>
</dbReference>
<reference evidence="2 3" key="1">
    <citation type="journal article" date="2005" name="J. Bacteriol.">
        <title>Complete genome sequence and analysis of the multiresistant nosocomial pathogen Corynebacterium jeikeium K411, a lipid-requiring bacterium of the human skin flora.</title>
        <authorList>
            <person name="Tauch A."/>
            <person name="Kaiser O."/>
            <person name="Hain T."/>
            <person name="Goesmann A."/>
            <person name="Weisshaar B."/>
            <person name="Albersmeier A."/>
            <person name="Bekel T."/>
            <person name="Bischoff N."/>
            <person name="Brune I."/>
            <person name="Chakraborty T."/>
            <person name="Kalinowski J."/>
            <person name="Meyer F."/>
            <person name="Rupp O."/>
            <person name="Schneiker S."/>
            <person name="Viehoever P."/>
            <person name="Puehler A."/>
        </authorList>
    </citation>
    <scope>NUCLEOTIDE SEQUENCE [LARGE SCALE GENOMIC DNA]</scope>
    <source>
        <strain evidence="2 3">K411</strain>
    </source>
</reference>
<dbReference type="HOGENOM" id="CLU_508733_0_0_11"/>
<name>Q4JVY7_CORJK</name>
<evidence type="ECO:0000313" key="3">
    <source>
        <dbReference type="Proteomes" id="UP000000545"/>
    </source>
</evidence>
<dbReference type="PROSITE" id="PS50234">
    <property type="entry name" value="VWFA"/>
    <property type="match status" value="1"/>
</dbReference>
<accession>Q4JVY7</accession>
<dbReference type="KEGG" id="cjk:jk0858"/>
<sequence>MIQSWPKERRKTISLVIIFLFFVVAPVICLRGEKDWIPILGRSFPYDGKELKVLVANDVRALPWFAAGLNHELGFKVEVERGPDTPTILKQLSNGELQEQFDATWLASSPSENLGYEDLLGDSYKLGVDSLGLMVKSDDLKRLKWDDKEVSWKDVEDAVLEGELNFGIADPGDTELGKQSLLTILYEVCGVQPDDLDSQLADEEVSKLKRFFAAQGILGDSEEDLFEQFDYVESGTQAVFAKQSESAVMTDFTDSEFVPIRDSVELSSHVLSVIKKQDSKSSETSSEIKTKALAGWIVQNPSEVGLKGLDINDSVQQLNDGGAIVDLPFDTRKSEKATRFYNEELRRPKDMNLLVGDTTTLDAPQLEEMKKDLLEELQNEEVLTGGALNLTLLSASSDDRLVAKSYSTRSKQQTSAVSDFLRGMGRESEDDIYRALSSELRRLGGDGNLWQGQAIVLLTDGEVTEESRYQGSLDDALRDRRDSSPGLIPVFIVHYGNKNAEEMQRLAEDTGGEVFKANEGGLAAALDKANSYWAA</sequence>
<dbReference type="AlphaFoldDB" id="Q4JVY7"/>
<dbReference type="SUPFAM" id="SSF53300">
    <property type="entry name" value="vWA-like"/>
    <property type="match status" value="1"/>
</dbReference>
<dbReference type="STRING" id="306537.jk0858"/>
<dbReference type="InterPro" id="IPR002035">
    <property type="entry name" value="VWF_A"/>
</dbReference>
<organism evidence="2 3">
    <name type="scientific">Corynebacterium jeikeium (strain K411)</name>
    <dbReference type="NCBI Taxonomy" id="306537"/>
    <lineage>
        <taxon>Bacteria</taxon>
        <taxon>Bacillati</taxon>
        <taxon>Actinomycetota</taxon>
        <taxon>Actinomycetes</taxon>
        <taxon>Mycobacteriales</taxon>
        <taxon>Corynebacteriaceae</taxon>
        <taxon>Corynebacterium</taxon>
    </lineage>
</organism>
<dbReference type="EMBL" id="CR931997">
    <property type="protein sequence ID" value="CAI37020.1"/>
    <property type="molecule type" value="Genomic_DNA"/>
</dbReference>
<gene>
    <name evidence="2" type="ordered locus">jk0858</name>
</gene>
<dbReference type="Proteomes" id="UP000000545">
    <property type="component" value="Chromosome"/>
</dbReference>
<dbReference type="SUPFAM" id="SSF53850">
    <property type="entry name" value="Periplasmic binding protein-like II"/>
    <property type="match status" value="1"/>
</dbReference>
<dbReference type="OrthoDB" id="3170630at2"/>
<protein>
    <recommendedName>
        <fullName evidence="1">VWFA domain-containing protein</fullName>
    </recommendedName>
</protein>
<keyword evidence="3" id="KW-1185">Reference proteome</keyword>
<proteinExistence type="predicted"/>
<feature type="domain" description="VWFA" evidence="1">
    <location>
        <begin position="350"/>
        <end position="535"/>
    </location>
</feature>
<dbReference type="Gene3D" id="3.40.50.410">
    <property type="entry name" value="von Willebrand factor, type A domain"/>
    <property type="match status" value="1"/>
</dbReference>
<dbReference type="eggNOG" id="COG1840">
    <property type="taxonomic scope" value="Bacteria"/>
</dbReference>
<evidence type="ECO:0000259" key="1">
    <source>
        <dbReference type="PROSITE" id="PS50234"/>
    </source>
</evidence>